<sequence>MRDNGAHKRRRVAATGRIPPIWDTRPTRIRMLRSPGYRPLGPLYFVPFQGGGTSEASGECGGPNVPARTDKILQILQTLPFEWNGCTFERHIPAVTKEATAAAAASWHIATLGEPPIPPPPFGRPRLFEWHQGFSRSQSRREKQVFPRRDLAPPWTPDPPPQDRPGFGPGSGKQLAVAAVGATGGGLGPYRPRDSNNPRIPRKNKTPASHMRLPPFLEMANKLPLPTTATHVPGHPPGAAAFRNKNSAAVAPLPSSPRATCGADDSCASPALSKRNEVPGIKSAMNQASGSGGSMTVRLSHDGGVPESDALVTKAKKPPRMNKSSSERSGGNAYNSNNKAFARAPPFRNIPRRTVRRS</sequence>
<protein>
    <submittedName>
        <fullName evidence="1">Uncharacterized protein</fullName>
    </submittedName>
</protein>
<gene>
    <name evidence="1" type="ORF">HPB49_008515</name>
</gene>
<comment type="caution">
    <text evidence="1">The sequence shown here is derived from an EMBL/GenBank/DDBJ whole genome shotgun (WGS) entry which is preliminary data.</text>
</comment>
<reference evidence="1" key="1">
    <citation type="submission" date="2020-05" db="EMBL/GenBank/DDBJ databases">
        <title>Large-scale comparative analyses of tick genomes elucidate their genetic diversity and vector capacities.</title>
        <authorList>
            <person name="Jia N."/>
            <person name="Wang J."/>
            <person name="Shi W."/>
            <person name="Du L."/>
            <person name="Sun Y."/>
            <person name="Zhan W."/>
            <person name="Jiang J."/>
            <person name="Wang Q."/>
            <person name="Zhang B."/>
            <person name="Ji P."/>
            <person name="Sakyi L.B."/>
            <person name="Cui X."/>
            <person name="Yuan T."/>
            <person name="Jiang B."/>
            <person name="Yang W."/>
            <person name="Lam T.T.-Y."/>
            <person name="Chang Q."/>
            <person name="Ding S."/>
            <person name="Wang X."/>
            <person name="Zhu J."/>
            <person name="Ruan X."/>
            <person name="Zhao L."/>
            <person name="Wei J."/>
            <person name="Que T."/>
            <person name="Du C."/>
            <person name="Cheng J."/>
            <person name="Dai P."/>
            <person name="Han X."/>
            <person name="Huang E."/>
            <person name="Gao Y."/>
            <person name="Liu J."/>
            <person name="Shao H."/>
            <person name="Ye R."/>
            <person name="Li L."/>
            <person name="Wei W."/>
            <person name="Wang X."/>
            <person name="Wang C."/>
            <person name="Yang T."/>
            <person name="Huo Q."/>
            <person name="Li W."/>
            <person name="Guo W."/>
            <person name="Chen H."/>
            <person name="Zhou L."/>
            <person name="Ni X."/>
            <person name="Tian J."/>
            <person name="Zhou Y."/>
            <person name="Sheng Y."/>
            <person name="Liu T."/>
            <person name="Pan Y."/>
            <person name="Xia L."/>
            <person name="Li J."/>
            <person name="Zhao F."/>
            <person name="Cao W."/>
        </authorList>
    </citation>
    <scope>NUCLEOTIDE SEQUENCE</scope>
    <source>
        <strain evidence="1">Dsil-2018</strain>
    </source>
</reference>
<dbReference type="EMBL" id="CM023470">
    <property type="protein sequence ID" value="KAH7979164.1"/>
    <property type="molecule type" value="Genomic_DNA"/>
</dbReference>
<organism evidence="1 2">
    <name type="scientific">Dermacentor silvarum</name>
    <name type="common">Tick</name>
    <dbReference type="NCBI Taxonomy" id="543639"/>
    <lineage>
        <taxon>Eukaryota</taxon>
        <taxon>Metazoa</taxon>
        <taxon>Ecdysozoa</taxon>
        <taxon>Arthropoda</taxon>
        <taxon>Chelicerata</taxon>
        <taxon>Arachnida</taxon>
        <taxon>Acari</taxon>
        <taxon>Parasitiformes</taxon>
        <taxon>Ixodida</taxon>
        <taxon>Ixodoidea</taxon>
        <taxon>Ixodidae</taxon>
        <taxon>Rhipicephalinae</taxon>
        <taxon>Dermacentor</taxon>
    </lineage>
</organism>
<proteinExistence type="predicted"/>
<keyword evidence="2" id="KW-1185">Reference proteome</keyword>
<accession>A0ACB8DXV8</accession>
<dbReference type="Proteomes" id="UP000821865">
    <property type="component" value="Chromosome 1"/>
</dbReference>
<name>A0ACB8DXV8_DERSI</name>
<evidence type="ECO:0000313" key="2">
    <source>
        <dbReference type="Proteomes" id="UP000821865"/>
    </source>
</evidence>
<evidence type="ECO:0000313" key="1">
    <source>
        <dbReference type="EMBL" id="KAH7979164.1"/>
    </source>
</evidence>